<evidence type="ECO:0000256" key="8">
    <source>
        <dbReference type="ARBA" id="ARBA00023128"/>
    </source>
</evidence>
<evidence type="ECO:0000256" key="4">
    <source>
        <dbReference type="ARBA" id="ARBA00022792"/>
    </source>
</evidence>
<evidence type="ECO:0000256" key="7">
    <source>
        <dbReference type="ARBA" id="ARBA00023002"/>
    </source>
</evidence>
<protein>
    <submittedName>
        <fullName evidence="10">Cytochrome c oxidase subunit 5B, mitochondrial</fullName>
    </submittedName>
</protein>
<keyword evidence="7" id="KW-0560">Oxidoreductase</keyword>
<keyword evidence="9" id="KW-0472">Membrane</keyword>
<dbReference type="CDD" id="cd00922">
    <property type="entry name" value="Cyt_c_Oxidase_IV"/>
    <property type="match status" value="1"/>
</dbReference>
<evidence type="ECO:0000256" key="1">
    <source>
        <dbReference type="ARBA" id="ARBA00004434"/>
    </source>
</evidence>
<accession>A0AAJ5YRB0</accession>
<evidence type="ECO:0000256" key="9">
    <source>
        <dbReference type="ARBA" id="ARBA00023136"/>
    </source>
</evidence>
<name>A0AAJ5YRB0_9BASI</name>
<dbReference type="PANTHER" id="PTHR10707:SF10">
    <property type="entry name" value="CYTOCHROME C OXIDASE SUBUNIT 4"/>
    <property type="match status" value="1"/>
</dbReference>
<dbReference type="Pfam" id="PF02936">
    <property type="entry name" value="COX4"/>
    <property type="match status" value="1"/>
</dbReference>
<dbReference type="Gene3D" id="1.10.442.10">
    <property type="entry name" value="Cytochrome c oxidase subunit IV"/>
    <property type="match status" value="1"/>
</dbReference>
<keyword evidence="3" id="KW-0812">Transmembrane</keyword>
<proteinExistence type="inferred from homology"/>
<sequence>MIASVRVMVPRVVPRNAGVAARTIVTKSERWTPAVVREGKLLEQNGGVQLSEVLPNIESHWTKLSHEQQYSIYKQLEEIQRKDWHDLTLNEQKGAYFVAYGPYGPRKVVSPPGSLGKVVIGTAMAVGAGVGLFALMRSRAPPAPKTMTTEYKEQENQRAKELGINPIHGVASENYKGKGFIA</sequence>
<keyword evidence="11" id="KW-1185">Reference proteome</keyword>
<reference evidence="10 11" key="1">
    <citation type="submission" date="2023-03" db="EMBL/GenBank/DDBJ databases">
        <title>Mating type loci evolution in Malassezia.</title>
        <authorList>
            <person name="Coelho M.A."/>
        </authorList>
    </citation>
    <scope>NUCLEOTIDE SEQUENCE [LARGE SCALE GENOMIC DNA]</scope>
    <source>
        <strain evidence="10 11">CBS 9725</strain>
    </source>
</reference>
<dbReference type="PANTHER" id="PTHR10707">
    <property type="entry name" value="CYTOCHROME C OXIDASE SUBUNIT IV"/>
    <property type="match status" value="1"/>
</dbReference>
<dbReference type="GO" id="GO:0006123">
    <property type="term" value="P:mitochondrial electron transport, cytochrome c to oxygen"/>
    <property type="evidence" value="ECO:0007669"/>
    <property type="project" value="InterPro"/>
</dbReference>
<organism evidence="10 11">
    <name type="scientific">Malassezia yamatoensis</name>
    <dbReference type="NCBI Taxonomy" id="253288"/>
    <lineage>
        <taxon>Eukaryota</taxon>
        <taxon>Fungi</taxon>
        <taxon>Dikarya</taxon>
        <taxon>Basidiomycota</taxon>
        <taxon>Ustilaginomycotina</taxon>
        <taxon>Malasseziomycetes</taxon>
        <taxon>Malasseziales</taxon>
        <taxon>Malasseziaceae</taxon>
        <taxon>Malassezia</taxon>
    </lineage>
</organism>
<dbReference type="GO" id="GO:0005743">
    <property type="term" value="C:mitochondrial inner membrane"/>
    <property type="evidence" value="ECO:0007669"/>
    <property type="project" value="UniProtKB-SubCell"/>
</dbReference>
<evidence type="ECO:0000256" key="3">
    <source>
        <dbReference type="ARBA" id="ARBA00022692"/>
    </source>
</evidence>
<dbReference type="Proteomes" id="UP001219567">
    <property type="component" value="Chromosome 1"/>
</dbReference>
<keyword evidence="4" id="KW-0999">Mitochondrion inner membrane</keyword>
<evidence type="ECO:0000313" key="10">
    <source>
        <dbReference type="EMBL" id="WFC98685.1"/>
    </source>
</evidence>
<dbReference type="AlphaFoldDB" id="A0AAJ5YRB0"/>
<dbReference type="SUPFAM" id="SSF81406">
    <property type="entry name" value="Mitochondrial cytochrome c oxidase subunit IV"/>
    <property type="match status" value="1"/>
</dbReference>
<keyword evidence="5" id="KW-0809">Transit peptide</keyword>
<keyword evidence="8" id="KW-0496">Mitochondrion</keyword>
<evidence type="ECO:0000256" key="2">
    <source>
        <dbReference type="ARBA" id="ARBA00008135"/>
    </source>
</evidence>
<evidence type="ECO:0000256" key="6">
    <source>
        <dbReference type="ARBA" id="ARBA00022989"/>
    </source>
</evidence>
<comment type="similarity">
    <text evidence="2">Belongs to the cytochrome c oxidase IV family.</text>
</comment>
<dbReference type="GO" id="GO:0016491">
    <property type="term" value="F:oxidoreductase activity"/>
    <property type="evidence" value="ECO:0007669"/>
    <property type="project" value="UniProtKB-KW"/>
</dbReference>
<keyword evidence="6" id="KW-1133">Transmembrane helix</keyword>
<dbReference type="GO" id="GO:0045277">
    <property type="term" value="C:respiratory chain complex IV"/>
    <property type="evidence" value="ECO:0007669"/>
    <property type="project" value="InterPro"/>
</dbReference>
<evidence type="ECO:0000313" key="11">
    <source>
        <dbReference type="Proteomes" id="UP001219567"/>
    </source>
</evidence>
<dbReference type="EMBL" id="CP119943">
    <property type="protein sequence ID" value="WFC98685.1"/>
    <property type="molecule type" value="Genomic_DNA"/>
</dbReference>
<gene>
    <name evidence="10" type="primary">cox5</name>
    <name evidence="10" type="ORF">MYAM1_001417</name>
</gene>
<dbReference type="InterPro" id="IPR036639">
    <property type="entry name" value="Cyt_c_oxidase_su4_sf"/>
</dbReference>
<evidence type="ECO:0000256" key="5">
    <source>
        <dbReference type="ARBA" id="ARBA00022946"/>
    </source>
</evidence>
<comment type="subcellular location">
    <subcellularLocation>
        <location evidence="1">Mitochondrion inner membrane</location>
        <topology evidence="1">Single-pass membrane protein</topology>
    </subcellularLocation>
</comment>
<dbReference type="InterPro" id="IPR004203">
    <property type="entry name" value="Cyt_c_oxidase_su4_fam"/>
</dbReference>